<gene>
    <name evidence="3" type="ordered locus">Rvan_1066</name>
</gene>
<feature type="domain" description="HTH cro/C1-type" evidence="2">
    <location>
        <begin position="8"/>
        <end position="39"/>
    </location>
</feature>
<feature type="region of interest" description="Disordered" evidence="1">
    <location>
        <begin position="78"/>
        <end position="98"/>
    </location>
</feature>
<dbReference type="AlphaFoldDB" id="E3I345"/>
<accession>E3I345</accession>
<sequence>MKVSTIQLKMARAALGWTIRELAEKARIHVNTAQRIEAGLPAQSATLQTVQRVYEDAGLEFIFADSGGGPGVRLKLNAEIPAPGGRSDEGEGNEPDGLKALDCELVDHWRKRPQLWHSLSETGQRVLSREMFGEDCANEVRPGE</sequence>
<dbReference type="GO" id="GO:0003677">
    <property type="term" value="F:DNA binding"/>
    <property type="evidence" value="ECO:0007669"/>
    <property type="project" value="InterPro"/>
</dbReference>
<organism evidence="3 4">
    <name type="scientific">Rhodomicrobium vannielii (strain ATCC 17100 / DSM 162 / LMG 4299 / NCIMB 10020 / ATH 3.1.1)</name>
    <dbReference type="NCBI Taxonomy" id="648757"/>
    <lineage>
        <taxon>Bacteria</taxon>
        <taxon>Pseudomonadati</taxon>
        <taxon>Pseudomonadota</taxon>
        <taxon>Alphaproteobacteria</taxon>
        <taxon>Hyphomicrobiales</taxon>
        <taxon>Hyphomicrobiaceae</taxon>
        <taxon>Rhodomicrobium</taxon>
    </lineage>
</organism>
<evidence type="ECO:0000313" key="4">
    <source>
        <dbReference type="Proteomes" id="UP000001399"/>
    </source>
</evidence>
<protein>
    <submittedName>
        <fullName evidence="3">Helix-turn-helix domain protein</fullName>
    </submittedName>
</protein>
<dbReference type="CDD" id="cd00093">
    <property type="entry name" value="HTH_XRE"/>
    <property type="match status" value="1"/>
</dbReference>
<dbReference type="EMBL" id="CP002292">
    <property type="protein sequence ID" value="ADP70339.1"/>
    <property type="molecule type" value="Genomic_DNA"/>
</dbReference>
<evidence type="ECO:0000313" key="3">
    <source>
        <dbReference type="EMBL" id="ADP70339.1"/>
    </source>
</evidence>
<evidence type="ECO:0000259" key="2">
    <source>
        <dbReference type="PROSITE" id="PS50943"/>
    </source>
</evidence>
<dbReference type="InterPro" id="IPR010982">
    <property type="entry name" value="Lambda_DNA-bd_dom_sf"/>
</dbReference>
<reference evidence="4" key="1">
    <citation type="journal article" date="2011" name="J. Bacteriol.">
        <title>Genome sequences of eight morphologically diverse alphaproteobacteria.</title>
        <authorList>
            <consortium name="US DOE Joint Genome Institute"/>
            <person name="Brown P.J."/>
            <person name="Kysela D.T."/>
            <person name="Buechlein A."/>
            <person name="Hemmerich C."/>
            <person name="Brun Y.V."/>
        </authorList>
    </citation>
    <scope>NUCLEOTIDE SEQUENCE [LARGE SCALE GENOMIC DNA]</scope>
    <source>
        <strain evidence="4">ATCC 17100 / ATH 3.1.1 / DSM 162 / LMG 4299</strain>
    </source>
</reference>
<name>E3I345_RHOVT</name>
<dbReference type="HOGENOM" id="CLU_1785411_0_0_5"/>
<dbReference type="Gene3D" id="1.10.260.40">
    <property type="entry name" value="lambda repressor-like DNA-binding domains"/>
    <property type="match status" value="1"/>
</dbReference>
<dbReference type="RefSeq" id="WP_013418743.1">
    <property type="nucleotide sequence ID" value="NC_014664.1"/>
</dbReference>
<keyword evidence="4" id="KW-1185">Reference proteome</keyword>
<dbReference type="PROSITE" id="PS50943">
    <property type="entry name" value="HTH_CROC1"/>
    <property type="match status" value="1"/>
</dbReference>
<dbReference type="eggNOG" id="COG1396">
    <property type="taxonomic scope" value="Bacteria"/>
</dbReference>
<evidence type="ECO:0000256" key="1">
    <source>
        <dbReference type="SAM" id="MobiDB-lite"/>
    </source>
</evidence>
<dbReference type="KEGG" id="rva:Rvan_1066"/>
<dbReference type="Pfam" id="PF01381">
    <property type="entry name" value="HTH_3"/>
    <property type="match status" value="1"/>
</dbReference>
<dbReference type="SUPFAM" id="SSF47413">
    <property type="entry name" value="lambda repressor-like DNA-binding domains"/>
    <property type="match status" value="1"/>
</dbReference>
<dbReference type="Proteomes" id="UP000001399">
    <property type="component" value="Chromosome"/>
</dbReference>
<dbReference type="InterPro" id="IPR001387">
    <property type="entry name" value="Cro/C1-type_HTH"/>
</dbReference>
<proteinExistence type="predicted"/>